<feature type="transmembrane region" description="Helical" evidence="1">
    <location>
        <begin position="55"/>
        <end position="83"/>
    </location>
</feature>
<accession>A0A7W7YG88</accession>
<dbReference type="PANTHER" id="PTHR43535">
    <property type="entry name" value="PHOSPHATIDATE CYTIDYLYLTRANSFERASE"/>
    <property type="match status" value="1"/>
</dbReference>
<dbReference type="PANTHER" id="PTHR43535:SF1">
    <property type="entry name" value="PHOSPHATIDATE CYTIDYLYLTRANSFERASE"/>
    <property type="match status" value="1"/>
</dbReference>
<keyword evidence="1" id="KW-0472">Membrane</keyword>
<feature type="transmembrane region" description="Helical" evidence="1">
    <location>
        <begin position="118"/>
        <end position="137"/>
    </location>
</feature>
<evidence type="ECO:0000313" key="3">
    <source>
        <dbReference type="Proteomes" id="UP000590740"/>
    </source>
</evidence>
<keyword evidence="3" id="KW-1185">Reference proteome</keyword>
<evidence type="ECO:0000313" key="2">
    <source>
        <dbReference type="EMBL" id="MBB5035593.1"/>
    </source>
</evidence>
<feature type="transmembrane region" description="Helical" evidence="1">
    <location>
        <begin position="157"/>
        <end position="175"/>
    </location>
</feature>
<dbReference type="RefSeq" id="WP_184344549.1">
    <property type="nucleotide sequence ID" value="NZ_JACHIG010000020.1"/>
</dbReference>
<feature type="transmembrane region" description="Helical" evidence="1">
    <location>
        <begin position="250"/>
        <end position="273"/>
    </location>
</feature>
<evidence type="ECO:0000256" key="1">
    <source>
        <dbReference type="SAM" id="Phobius"/>
    </source>
</evidence>
<gene>
    <name evidence="2" type="ORF">HNQ65_005206</name>
</gene>
<keyword evidence="1" id="KW-1133">Transmembrane helix</keyword>
<name>A0A7W7YG88_9BACT</name>
<dbReference type="AlphaFoldDB" id="A0A7W7YG88"/>
<dbReference type="GO" id="GO:0004605">
    <property type="term" value="F:phosphatidate cytidylyltransferase activity"/>
    <property type="evidence" value="ECO:0007669"/>
    <property type="project" value="UniProtKB-EC"/>
</dbReference>
<dbReference type="GO" id="GO:0005886">
    <property type="term" value="C:plasma membrane"/>
    <property type="evidence" value="ECO:0007669"/>
    <property type="project" value="TreeGrafter"/>
</dbReference>
<keyword evidence="2" id="KW-0548">Nucleotidyltransferase</keyword>
<sequence>MAALSDPALRRLLLGTLVLLVLASVIGRALARKAATDAAKATVANLNARTRAWWGMVAVFATALAVGPKGTVLMFGISSFMALREFITLTPTRPGDHRTLFWVFFVITPLHYYFLATWWYILFLILIPVYAFLFIPLRSALAGDCDHFLERTAKIQWGLMVCVYCISYAPALLWVDVPGWQEPRANLLFWFVAVVELSDVMQYVWGKTCGKHKIAPTVSPGKTWEGFIGGGLTTTALGAGLWWATPFSPLQASAMAALVVVMGFAGGLVMSAIKRDRGVKDWGGAIAGHGGFMDRFDSLAFAAPVFFHATSYFFGR</sequence>
<dbReference type="Proteomes" id="UP000590740">
    <property type="component" value="Unassembled WGS sequence"/>
</dbReference>
<reference evidence="2 3" key="1">
    <citation type="submission" date="2020-08" db="EMBL/GenBank/DDBJ databases">
        <title>Genomic Encyclopedia of Type Strains, Phase IV (KMG-IV): sequencing the most valuable type-strain genomes for metagenomic binning, comparative biology and taxonomic classification.</title>
        <authorList>
            <person name="Goeker M."/>
        </authorList>
    </citation>
    <scope>NUCLEOTIDE SEQUENCE [LARGE SCALE GENOMIC DNA]</scope>
    <source>
        <strain evidence="2 3">DSM 12252</strain>
    </source>
</reference>
<dbReference type="Pfam" id="PF01148">
    <property type="entry name" value="CTP_transf_1"/>
    <property type="match status" value="1"/>
</dbReference>
<comment type="caution">
    <text evidence="2">The sequence shown here is derived from an EMBL/GenBank/DDBJ whole genome shotgun (WGS) entry which is preliminary data.</text>
</comment>
<feature type="transmembrane region" description="Helical" evidence="1">
    <location>
        <begin position="226"/>
        <end position="244"/>
    </location>
</feature>
<dbReference type="GO" id="GO:0009273">
    <property type="term" value="P:peptidoglycan-based cell wall biogenesis"/>
    <property type="evidence" value="ECO:0007669"/>
    <property type="project" value="TreeGrafter"/>
</dbReference>
<keyword evidence="1" id="KW-0812">Transmembrane</keyword>
<organism evidence="2 3">
    <name type="scientific">Prosthecobacter vanneervenii</name>
    <dbReference type="NCBI Taxonomy" id="48466"/>
    <lineage>
        <taxon>Bacteria</taxon>
        <taxon>Pseudomonadati</taxon>
        <taxon>Verrucomicrobiota</taxon>
        <taxon>Verrucomicrobiia</taxon>
        <taxon>Verrucomicrobiales</taxon>
        <taxon>Verrucomicrobiaceae</taxon>
        <taxon>Prosthecobacter</taxon>
    </lineage>
</organism>
<protein>
    <submittedName>
        <fullName evidence="2">Phosphatidate cytidylyltransferase</fullName>
        <ecNumber evidence="2">2.7.7.41</ecNumber>
    </submittedName>
</protein>
<keyword evidence="2" id="KW-0808">Transferase</keyword>
<proteinExistence type="predicted"/>
<dbReference type="EC" id="2.7.7.41" evidence="2"/>
<feature type="transmembrane region" description="Helical" evidence="1">
    <location>
        <begin position="187"/>
        <end position="205"/>
    </location>
</feature>
<dbReference type="EMBL" id="JACHIG010000020">
    <property type="protein sequence ID" value="MBB5035593.1"/>
    <property type="molecule type" value="Genomic_DNA"/>
</dbReference>